<keyword evidence="1" id="KW-0732">Signal</keyword>
<organism evidence="2 3">
    <name type="scientific">Listeria booriae</name>
    <dbReference type="NCBI Taxonomy" id="1552123"/>
    <lineage>
        <taxon>Bacteria</taxon>
        <taxon>Bacillati</taxon>
        <taxon>Bacillota</taxon>
        <taxon>Bacilli</taxon>
        <taxon>Bacillales</taxon>
        <taxon>Listeriaceae</taxon>
        <taxon>Listeria</taxon>
    </lineage>
</organism>
<evidence type="ECO:0000313" key="2">
    <source>
        <dbReference type="EMBL" id="MBC1794830.1"/>
    </source>
</evidence>
<feature type="chain" id="PRO_5030845999" evidence="1">
    <location>
        <begin position="25"/>
        <end position="185"/>
    </location>
</feature>
<sequence>MKKTLSILLITTLILPVSLSNVQAEETDSPSSQNNESVFSEENIIESPFESPEMTPPQNVNLRVALPVGPVMNWKQVGSTTYYNSVLANKVDYYGRLALVGGMTATVGGKIATSFAQGAVGAILGSMTARLMTYKAPNYWIVTKKYYAKDAVNVYIKTDFQVYSNSARTKLAYSNFQINKYYSPK</sequence>
<reference evidence="2 3" key="1">
    <citation type="submission" date="2020-03" db="EMBL/GenBank/DDBJ databases">
        <title>Soil Listeria distribution.</title>
        <authorList>
            <person name="Liao J."/>
            <person name="Wiedmann M."/>
        </authorList>
    </citation>
    <scope>NUCLEOTIDE SEQUENCE [LARGE SCALE GENOMIC DNA]</scope>
    <source>
        <strain evidence="2 3">FSL L7-0978</strain>
    </source>
</reference>
<evidence type="ECO:0000256" key="1">
    <source>
        <dbReference type="SAM" id="SignalP"/>
    </source>
</evidence>
<dbReference type="Proteomes" id="UP000539064">
    <property type="component" value="Unassembled WGS sequence"/>
</dbReference>
<dbReference type="EMBL" id="JAARVG010000018">
    <property type="protein sequence ID" value="MBC1794830.1"/>
    <property type="molecule type" value="Genomic_DNA"/>
</dbReference>
<protein>
    <submittedName>
        <fullName evidence="2">Uncharacterized protein</fullName>
    </submittedName>
</protein>
<feature type="signal peptide" evidence="1">
    <location>
        <begin position="1"/>
        <end position="24"/>
    </location>
</feature>
<comment type="caution">
    <text evidence="2">The sequence shown here is derived from an EMBL/GenBank/DDBJ whole genome shotgun (WGS) entry which is preliminary data.</text>
</comment>
<name>A0A7X1CN38_9LIST</name>
<dbReference type="AlphaFoldDB" id="A0A7X1CN38"/>
<accession>A0A7X1CN38</accession>
<proteinExistence type="predicted"/>
<gene>
    <name evidence="2" type="ORF">HCA52_15450</name>
</gene>
<dbReference type="RefSeq" id="WP_185491748.1">
    <property type="nucleotide sequence ID" value="NZ_JAARVC010000003.1"/>
</dbReference>
<evidence type="ECO:0000313" key="3">
    <source>
        <dbReference type="Proteomes" id="UP000539064"/>
    </source>
</evidence>